<proteinExistence type="predicted"/>
<dbReference type="AlphaFoldDB" id="A0ABD5Y136"/>
<dbReference type="EMBL" id="JBHTAS010000001">
    <property type="protein sequence ID" value="MFC7139543.1"/>
    <property type="molecule type" value="Genomic_DNA"/>
</dbReference>
<dbReference type="GeneID" id="78819802"/>
<evidence type="ECO:0000256" key="1">
    <source>
        <dbReference type="SAM" id="Phobius"/>
    </source>
</evidence>
<accession>A0ABD5Y136</accession>
<comment type="caution">
    <text evidence="2">The sequence shown here is derived from an EMBL/GenBank/DDBJ whole genome shotgun (WGS) entry which is preliminary data.</text>
</comment>
<evidence type="ECO:0000313" key="2">
    <source>
        <dbReference type="EMBL" id="MFC7139543.1"/>
    </source>
</evidence>
<evidence type="ECO:0000313" key="3">
    <source>
        <dbReference type="Proteomes" id="UP001596432"/>
    </source>
</evidence>
<reference evidence="2 3" key="1">
    <citation type="journal article" date="2019" name="Int. J. Syst. Evol. Microbiol.">
        <title>The Global Catalogue of Microorganisms (GCM) 10K type strain sequencing project: providing services to taxonomists for standard genome sequencing and annotation.</title>
        <authorList>
            <consortium name="The Broad Institute Genomics Platform"/>
            <consortium name="The Broad Institute Genome Sequencing Center for Infectious Disease"/>
            <person name="Wu L."/>
            <person name="Ma J."/>
        </authorList>
    </citation>
    <scope>NUCLEOTIDE SEQUENCE [LARGE SCALE GENOMIC DNA]</scope>
    <source>
        <strain evidence="2 3">XZYJT29</strain>
    </source>
</reference>
<feature type="transmembrane region" description="Helical" evidence="1">
    <location>
        <begin position="28"/>
        <end position="49"/>
    </location>
</feature>
<sequence length="171" mass="18042">MATERGALVTHFEDPRALVFGDRRRNTLLAVALALVLAALSAAVDYLALQAVVNGQTDLRLAVELAAVFAMRTPVGYLLVVAIAAGHAAGNRGYLPTVLLASALRAGDAVFYVADMRVLLESAVELGGATIAVGFRPYFLADHPPEVLVYSTVGFALGLLVRRRLRNGANA</sequence>
<keyword evidence="1" id="KW-0812">Transmembrane</keyword>
<protein>
    <submittedName>
        <fullName evidence="2">Uncharacterized protein</fullName>
    </submittedName>
</protein>
<gene>
    <name evidence="2" type="ORF">ACFQMA_06785</name>
</gene>
<keyword evidence="1" id="KW-1133">Transmembrane helix</keyword>
<keyword evidence="3" id="KW-1185">Reference proteome</keyword>
<keyword evidence="1" id="KW-0472">Membrane</keyword>
<organism evidence="2 3">
    <name type="scientific">Halosimplex aquaticum</name>
    <dbReference type="NCBI Taxonomy" id="3026162"/>
    <lineage>
        <taxon>Archaea</taxon>
        <taxon>Methanobacteriati</taxon>
        <taxon>Methanobacteriota</taxon>
        <taxon>Stenosarchaea group</taxon>
        <taxon>Halobacteria</taxon>
        <taxon>Halobacteriales</taxon>
        <taxon>Haloarculaceae</taxon>
        <taxon>Halosimplex</taxon>
    </lineage>
</organism>
<feature type="transmembrane region" description="Helical" evidence="1">
    <location>
        <begin position="61"/>
        <end position="88"/>
    </location>
</feature>
<name>A0ABD5Y136_9EURY</name>
<dbReference type="RefSeq" id="WP_274325129.1">
    <property type="nucleotide sequence ID" value="NZ_CP118158.1"/>
</dbReference>
<dbReference type="Proteomes" id="UP001596432">
    <property type="component" value="Unassembled WGS sequence"/>
</dbReference>